<protein>
    <submittedName>
        <fullName evidence="1">Uncharacterized protein</fullName>
    </submittedName>
</protein>
<comment type="caution">
    <text evidence="1">The sequence shown here is derived from an EMBL/GenBank/DDBJ whole genome shotgun (WGS) entry which is preliminary data.</text>
</comment>
<gene>
    <name evidence="1" type="ORF">V6N12_069536</name>
</gene>
<evidence type="ECO:0000313" key="1">
    <source>
        <dbReference type="EMBL" id="KAK8579207.1"/>
    </source>
</evidence>
<keyword evidence="2" id="KW-1185">Reference proteome</keyword>
<sequence length="104" mass="11787">MEDVGKEENEINKTFVDEDNLEGVMTGSYSRELCENLVPTLGEFPLVIAVPLRQLFIVDYDGVPKKVCEVKDVVLRKVGFEERFALEALWSKKLSGILRKLVQA</sequence>
<evidence type="ECO:0000313" key="2">
    <source>
        <dbReference type="Proteomes" id="UP001472677"/>
    </source>
</evidence>
<proteinExistence type="predicted"/>
<reference evidence="1 2" key="1">
    <citation type="journal article" date="2024" name="G3 (Bethesda)">
        <title>Genome assembly of Hibiscus sabdariffa L. provides insights into metabolisms of medicinal natural products.</title>
        <authorList>
            <person name="Kim T."/>
        </authorList>
    </citation>
    <scope>NUCLEOTIDE SEQUENCE [LARGE SCALE GENOMIC DNA]</scope>
    <source>
        <strain evidence="1">TK-2024</strain>
        <tissue evidence="1">Old leaves</tissue>
    </source>
</reference>
<accession>A0ABR2FE50</accession>
<dbReference type="EMBL" id="JBBPBM010000006">
    <property type="protein sequence ID" value="KAK8579207.1"/>
    <property type="molecule type" value="Genomic_DNA"/>
</dbReference>
<dbReference type="Proteomes" id="UP001472677">
    <property type="component" value="Unassembled WGS sequence"/>
</dbReference>
<name>A0ABR2FE50_9ROSI</name>
<organism evidence="1 2">
    <name type="scientific">Hibiscus sabdariffa</name>
    <name type="common">roselle</name>
    <dbReference type="NCBI Taxonomy" id="183260"/>
    <lineage>
        <taxon>Eukaryota</taxon>
        <taxon>Viridiplantae</taxon>
        <taxon>Streptophyta</taxon>
        <taxon>Embryophyta</taxon>
        <taxon>Tracheophyta</taxon>
        <taxon>Spermatophyta</taxon>
        <taxon>Magnoliopsida</taxon>
        <taxon>eudicotyledons</taxon>
        <taxon>Gunneridae</taxon>
        <taxon>Pentapetalae</taxon>
        <taxon>rosids</taxon>
        <taxon>malvids</taxon>
        <taxon>Malvales</taxon>
        <taxon>Malvaceae</taxon>
        <taxon>Malvoideae</taxon>
        <taxon>Hibiscus</taxon>
    </lineage>
</organism>